<comment type="catalytic activity">
    <reaction evidence="10">
        <text>(6S)-5,6,7,8-tetrahydrofolyl-(gamma-L-Glu)(n) + L-glutamate + ATP = (6S)-5,6,7,8-tetrahydrofolyl-(gamma-L-Glu)(n+1) + ADP + phosphate + H(+)</text>
        <dbReference type="Rhea" id="RHEA:10580"/>
        <dbReference type="Rhea" id="RHEA-COMP:14738"/>
        <dbReference type="Rhea" id="RHEA-COMP:14740"/>
        <dbReference type="ChEBI" id="CHEBI:15378"/>
        <dbReference type="ChEBI" id="CHEBI:29985"/>
        <dbReference type="ChEBI" id="CHEBI:30616"/>
        <dbReference type="ChEBI" id="CHEBI:43474"/>
        <dbReference type="ChEBI" id="CHEBI:141005"/>
        <dbReference type="ChEBI" id="CHEBI:456216"/>
        <dbReference type="EC" id="6.3.2.17"/>
    </reaction>
</comment>
<comment type="cofactor">
    <cofactor evidence="1">
        <name>Mg(2+)</name>
        <dbReference type="ChEBI" id="CHEBI:18420"/>
    </cofactor>
</comment>
<evidence type="ECO:0000256" key="5">
    <source>
        <dbReference type="ARBA" id="ARBA00022723"/>
    </source>
</evidence>
<dbReference type="PANTHER" id="PTHR11136">
    <property type="entry name" value="FOLYLPOLYGLUTAMATE SYNTHASE-RELATED"/>
    <property type="match status" value="1"/>
</dbReference>
<evidence type="ECO:0000256" key="1">
    <source>
        <dbReference type="ARBA" id="ARBA00001946"/>
    </source>
</evidence>
<dbReference type="GO" id="GO:0005524">
    <property type="term" value="F:ATP binding"/>
    <property type="evidence" value="ECO:0007669"/>
    <property type="project" value="UniProtKB-KW"/>
</dbReference>
<dbReference type="SUPFAM" id="SSF53623">
    <property type="entry name" value="MurD-like peptide ligases, catalytic domain"/>
    <property type="match status" value="1"/>
</dbReference>
<evidence type="ECO:0000256" key="11">
    <source>
        <dbReference type="PIRNR" id="PIRNR001563"/>
    </source>
</evidence>
<evidence type="ECO:0000259" key="13">
    <source>
        <dbReference type="Pfam" id="PF08245"/>
    </source>
</evidence>
<dbReference type="PANTHER" id="PTHR11136:SF0">
    <property type="entry name" value="DIHYDROFOLATE SYNTHETASE-RELATED"/>
    <property type="match status" value="1"/>
</dbReference>
<dbReference type="GO" id="GO:0046872">
    <property type="term" value="F:metal ion binding"/>
    <property type="evidence" value="ECO:0007669"/>
    <property type="project" value="UniProtKB-KW"/>
</dbReference>
<evidence type="ECO:0000256" key="9">
    <source>
        <dbReference type="ARBA" id="ARBA00030592"/>
    </source>
</evidence>
<evidence type="ECO:0000256" key="4">
    <source>
        <dbReference type="ARBA" id="ARBA00022598"/>
    </source>
</evidence>
<dbReference type="Gene3D" id="3.40.1190.10">
    <property type="entry name" value="Mur-like, catalytic domain"/>
    <property type="match status" value="1"/>
</dbReference>
<dbReference type="NCBIfam" id="TIGR01499">
    <property type="entry name" value="folC"/>
    <property type="match status" value="1"/>
</dbReference>
<feature type="domain" description="Mur ligase central" evidence="13">
    <location>
        <begin position="44"/>
        <end position="250"/>
    </location>
</feature>
<dbReference type="InterPro" id="IPR036615">
    <property type="entry name" value="Mur_ligase_C_dom_sf"/>
</dbReference>
<keyword evidence="7 11" id="KW-0067">ATP-binding</keyword>
<dbReference type="InterPro" id="IPR004101">
    <property type="entry name" value="Mur_ligase_C"/>
</dbReference>
<keyword evidence="8" id="KW-0460">Magnesium</keyword>
<keyword evidence="4 11" id="KW-0436">Ligase</keyword>
<evidence type="ECO:0000256" key="8">
    <source>
        <dbReference type="ARBA" id="ARBA00022842"/>
    </source>
</evidence>
<evidence type="ECO:0000256" key="2">
    <source>
        <dbReference type="ARBA" id="ARBA00008276"/>
    </source>
</evidence>
<reference evidence="14" key="1">
    <citation type="submission" date="2020-10" db="EMBL/GenBank/DDBJ databases">
        <authorList>
            <person name="Gilroy R."/>
        </authorList>
    </citation>
    <scope>NUCLEOTIDE SEQUENCE</scope>
    <source>
        <strain evidence="14">USAMLcec3-3695</strain>
    </source>
</reference>
<feature type="domain" description="Mur ligase C-terminal" evidence="12">
    <location>
        <begin position="281"/>
        <end position="394"/>
    </location>
</feature>
<comment type="caution">
    <text evidence="14">The sequence shown here is derived from an EMBL/GenBank/DDBJ whole genome shotgun (WGS) entry which is preliminary data.</text>
</comment>
<comment type="similarity">
    <text evidence="2 11">Belongs to the folylpolyglutamate synthase family.</text>
</comment>
<dbReference type="FunFam" id="3.40.1190.10:FF:000011">
    <property type="entry name" value="Folylpolyglutamate synthase/dihydrofolate synthase"/>
    <property type="match status" value="1"/>
</dbReference>
<dbReference type="Gene3D" id="3.90.190.20">
    <property type="entry name" value="Mur ligase, C-terminal domain"/>
    <property type="match status" value="1"/>
</dbReference>
<dbReference type="Proteomes" id="UP000824109">
    <property type="component" value="Unassembled WGS sequence"/>
</dbReference>
<proteinExistence type="inferred from homology"/>
<evidence type="ECO:0000256" key="10">
    <source>
        <dbReference type="ARBA" id="ARBA00047493"/>
    </source>
</evidence>
<name>A0A9D1SEU8_9FIRM</name>
<evidence type="ECO:0000313" key="14">
    <source>
        <dbReference type="EMBL" id="HIU57829.1"/>
    </source>
</evidence>
<dbReference type="InterPro" id="IPR013221">
    <property type="entry name" value="Mur_ligase_cen"/>
</dbReference>
<reference evidence="14" key="2">
    <citation type="journal article" date="2021" name="PeerJ">
        <title>Extensive microbial diversity within the chicken gut microbiome revealed by metagenomics and culture.</title>
        <authorList>
            <person name="Gilroy R."/>
            <person name="Ravi A."/>
            <person name="Getino M."/>
            <person name="Pursley I."/>
            <person name="Horton D.L."/>
            <person name="Alikhan N.F."/>
            <person name="Baker D."/>
            <person name="Gharbi K."/>
            <person name="Hall N."/>
            <person name="Watson M."/>
            <person name="Adriaenssens E.M."/>
            <person name="Foster-Nyarko E."/>
            <person name="Jarju S."/>
            <person name="Secka A."/>
            <person name="Antonio M."/>
            <person name="Oren A."/>
            <person name="Chaudhuri R.R."/>
            <person name="La Ragione R."/>
            <person name="Hildebrand F."/>
            <person name="Pallen M.J."/>
        </authorList>
    </citation>
    <scope>NUCLEOTIDE SEQUENCE</scope>
    <source>
        <strain evidence="14">USAMLcec3-3695</strain>
    </source>
</reference>
<dbReference type="InterPro" id="IPR018109">
    <property type="entry name" value="Folylpolyglutamate_synth_CS"/>
</dbReference>
<dbReference type="Pfam" id="PF02875">
    <property type="entry name" value="Mur_ligase_C"/>
    <property type="match status" value="1"/>
</dbReference>
<evidence type="ECO:0000256" key="7">
    <source>
        <dbReference type="ARBA" id="ARBA00022840"/>
    </source>
</evidence>
<dbReference type="GO" id="GO:0004326">
    <property type="term" value="F:tetrahydrofolylpolyglutamate synthase activity"/>
    <property type="evidence" value="ECO:0007669"/>
    <property type="project" value="UniProtKB-EC"/>
</dbReference>
<evidence type="ECO:0000313" key="15">
    <source>
        <dbReference type="Proteomes" id="UP000824109"/>
    </source>
</evidence>
<evidence type="ECO:0000259" key="12">
    <source>
        <dbReference type="Pfam" id="PF02875"/>
    </source>
</evidence>
<protein>
    <recommendedName>
        <fullName evidence="3">tetrahydrofolate synthase</fullName>
        <ecNumber evidence="3">6.3.2.17</ecNumber>
    </recommendedName>
    <alternativeName>
        <fullName evidence="9">Tetrahydrofolylpolyglutamate synthase</fullName>
    </alternativeName>
</protein>
<keyword evidence="6 11" id="KW-0547">Nucleotide-binding</keyword>
<keyword evidence="5" id="KW-0479">Metal-binding</keyword>
<dbReference type="PIRSF" id="PIRSF001563">
    <property type="entry name" value="Folylpolyglu_synth"/>
    <property type="match status" value="1"/>
</dbReference>
<dbReference type="SUPFAM" id="SSF53244">
    <property type="entry name" value="MurD-like peptide ligases, peptide-binding domain"/>
    <property type="match status" value="1"/>
</dbReference>
<dbReference type="GO" id="GO:0005737">
    <property type="term" value="C:cytoplasm"/>
    <property type="evidence" value="ECO:0007669"/>
    <property type="project" value="TreeGrafter"/>
</dbReference>
<dbReference type="Pfam" id="PF08245">
    <property type="entry name" value="Mur_ligase_M"/>
    <property type="match status" value="1"/>
</dbReference>
<accession>A0A9D1SEU8</accession>
<gene>
    <name evidence="14" type="ORF">IAA61_08510</name>
</gene>
<evidence type="ECO:0000256" key="3">
    <source>
        <dbReference type="ARBA" id="ARBA00013025"/>
    </source>
</evidence>
<dbReference type="AlphaFoldDB" id="A0A9D1SEU8"/>
<evidence type="ECO:0000256" key="6">
    <source>
        <dbReference type="ARBA" id="ARBA00022741"/>
    </source>
</evidence>
<sequence length="413" mass="45329">MDYKKAIEYVHSIPRFVRPLGNARLGELLTLMGDPHKELKYVHVAGTNGKGSVCAMLAEILRRAGYKTGLFTSPYIEVFNERIRVNGEMIGDHELAEYISRTAGIAEKNGIEVSEFAFITAAAFMYFRDRGCDIVVLETGMGGRLDATNIIPAPEAAVITSIGLDHTQYLGESIEEIAKEKCGIIKSGSAVVSAPNTRVKEIIEEAASEAGDEFTVCDAAVSKPGRFVYKTWSYHLSLRGEYQAENASVVLETVRTLRRRGYAIPERAVIDGFEKTVWKARYEFVAKNIVIDGGHNIDGIRALKRSLADENKPVTLVIAMMKDKAYELCIHTIVSAAKTVVATELDMERALGCDEIKRICDDAGVECTAEPDPEKAIEKAMELAGNGLICICGSLYLAGEAERILKDKGIFNF</sequence>
<dbReference type="PROSITE" id="PS01012">
    <property type="entry name" value="FOLYLPOLYGLU_SYNT_2"/>
    <property type="match status" value="1"/>
</dbReference>
<dbReference type="GO" id="GO:0008841">
    <property type="term" value="F:dihydrofolate synthase activity"/>
    <property type="evidence" value="ECO:0007669"/>
    <property type="project" value="TreeGrafter"/>
</dbReference>
<dbReference type="EMBL" id="DVNB01000087">
    <property type="protein sequence ID" value="HIU57829.1"/>
    <property type="molecule type" value="Genomic_DNA"/>
</dbReference>
<dbReference type="InterPro" id="IPR001645">
    <property type="entry name" value="Folylpolyglutamate_synth"/>
</dbReference>
<organism evidence="14 15">
    <name type="scientific">Candidatus Ornithomonoglobus merdipullorum</name>
    <dbReference type="NCBI Taxonomy" id="2840895"/>
    <lineage>
        <taxon>Bacteria</taxon>
        <taxon>Bacillati</taxon>
        <taxon>Bacillota</taxon>
        <taxon>Clostridia</taxon>
        <taxon>Candidatus Ornithomonoglobus</taxon>
    </lineage>
</organism>
<dbReference type="EC" id="6.3.2.17" evidence="3"/>
<dbReference type="InterPro" id="IPR036565">
    <property type="entry name" value="Mur-like_cat_sf"/>
</dbReference>